<dbReference type="HOGENOM" id="CLU_2971755_0_0_11"/>
<evidence type="ECO:0000313" key="1">
    <source>
        <dbReference type="EMBL" id="EEG28412.1"/>
    </source>
</evidence>
<reference evidence="1 2" key="1">
    <citation type="submission" date="2009-01" db="EMBL/GenBank/DDBJ databases">
        <authorList>
            <person name="Fulton L."/>
            <person name="Clifton S."/>
            <person name="Chinwalla A.T."/>
            <person name="Mitreva M."/>
            <person name="Sodergren E."/>
            <person name="Weinstock G."/>
            <person name="Clifton S."/>
            <person name="Dooling D.J."/>
            <person name="Fulton B."/>
            <person name="Minx P."/>
            <person name="Pepin K.H."/>
            <person name="Johnson M."/>
            <person name="Bhonagiri V."/>
            <person name="Nash W.E."/>
            <person name="Mardis E.R."/>
            <person name="Wilson R.K."/>
        </authorList>
    </citation>
    <scope>NUCLEOTIDE SEQUENCE [LARGE SCALE GENOMIC DNA]</scope>
    <source>
        <strain evidence="1 2">ATCC 33806</strain>
    </source>
</reference>
<proteinExistence type="predicted"/>
<dbReference type="Proteomes" id="UP000006247">
    <property type="component" value="Unassembled WGS sequence"/>
</dbReference>
<evidence type="ECO:0000313" key="2">
    <source>
        <dbReference type="Proteomes" id="UP000006247"/>
    </source>
</evidence>
<organism evidence="1 2">
    <name type="scientific">Corynebacterium matruchotii ATCC 33806</name>
    <dbReference type="NCBI Taxonomy" id="566549"/>
    <lineage>
        <taxon>Bacteria</taxon>
        <taxon>Bacillati</taxon>
        <taxon>Actinomycetota</taxon>
        <taxon>Actinomycetes</taxon>
        <taxon>Mycobacteriales</taxon>
        <taxon>Corynebacteriaceae</taxon>
        <taxon>Corynebacterium</taxon>
    </lineage>
</organism>
<dbReference type="AlphaFoldDB" id="C0DZ68"/>
<protein>
    <submittedName>
        <fullName evidence="1">Uncharacterized protein</fullName>
    </submittedName>
</protein>
<accession>C0DZ68</accession>
<name>C0DZ68_9CORY</name>
<dbReference type="EMBL" id="ACEB01000001">
    <property type="protein sequence ID" value="EEG28412.1"/>
    <property type="molecule type" value="Genomic_DNA"/>
</dbReference>
<comment type="caution">
    <text evidence="1">The sequence shown here is derived from an EMBL/GenBank/DDBJ whole genome shotgun (WGS) entry which is preliminary data.</text>
</comment>
<sequence length="58" mass="6413">MNAGRKYYLSRRSPLLVKVYSAVSSTTGSQLNILEITSITPIMCGSSLTKTHTNDYFP</sequence>
<gene>
    <name evidence="1" type="ORF">CORMATOL_00064</name>
</gene>